<dbReference type="Gene3D" id="1.20.5.690">
    <property type="entry name" value="Importin-alpha, importin-beta-binding domain"/>
    <property type="match status" value="1"/>
</dbReference>
<dbReference type="InterPro" id="IPR016024">
    <property type="entry name" value="ARM-type_fold"/>
</dbReference>
<dbReference type="GO" id="GO:0061608">
    <property type="term" value="F:nuclear import signal receptor activity"/>
    <property type="evidence" value="ECO:0007669"/>
    <property type="project" value="InterPro"/>
</dbReference>
<feature type="repeat" description="ARM" evidence="6">
    <location>
        <begin position="292"/>
        <end position="334"/>
    </location>
</feature>
<dbReference type="InterPro" id="IPR032413">
    <property type="entry name" value="Arm_3"/>
</dbReference>
<feature type="compositionally biased region" description="Polar residues" evidence="7">
    <location>
        <begin position="1"/>
        <end position="12"/>
    </location>
</feature>
<feature type="repeat" description="ARM" evidence="6">
    <location>
        <begin position="118"/>
        <end position="161"/>
    </location>
</feature>
<dbReference type="PROSITE" id="PS50176">
    <property type="entry name" value="ARM_REPEAT"/>
    <property type="match status" value="6"/>
</dbReference>
<keyword evidence="2 5" id="KW-0813">Transport</keyword>
<dbReference type="InterPro" id="IPR036975">
    <property type="entry name" value="Importin-a_IBB_sf"/>
</dbReference>
<dbReference type="GeneID" id="116956245"/>
<feature type="repeat" description="ARM" evidence="6">
    <location>
        <begin position="334"/>
        <end position="376"/>
    </location>
</feature>
<dbReference type="Gene3D" id="1.25.10.10">
    <property type="entry name" value="Leucine-rich Repeat Variant"/>
    <property type="match status" value="1"/>
</dbReference>
<feature type="repeat" description="ARM" evidence="6">
    <location>
        <begin position="250"/>
        <end position="292"/>
    </location>
</feature>
<dbReference type="PANTHER" id="PTHR23316">
    <property type="entry name" value="IMPORTIN ALPHA"/>
    <property type="match status" value="1"/>
</dbReference>
<feature type="repeat" description="ARM" evidence="6">
    <location>
        <begin position="161"/>
        <end position="189"/>
    </location>
</feature>
<dbReference type="InterPro" id="IPR011989">
    <property type="entry name" value="ARM-like"/>
</dbReference>
<dbReference type="SMART" id="SM00185">
    <property type="entry name" value="ARM"/>
    <property type="match status" value="8"/>
</dbReference>
<keyword evidence="4 5" id="KW-0653">Protein transport</keyword>
<comment type="similarity">
    <text evidence="1 5">Belongs to the importin alpha family.</text>
</comment>
<dbReference type="Pfam" id="PF00514">
    <property type="entry name" value="Arm"/>
    <property type="match status" value="7"/>
</dbReference>
<evidence type="ECO:0000256" key="6">
    <source>
        <dbReference type="PROSITE-ProRule" id="PRU00259"/>
    </source>
</evidence>
<dbReference type="Pfam" id="PF01749">
    <property type="entry name" value="IBB"/>
    <property type="match status" value="1"/>
</dbReference>
<dbReference type="InterPro" id="IPR024931">
    <property type="entry name" value="Importin_alpha"/>
</dbReference>
<dbReference type="GO" id="GO:0005737">
    <property type="term" value="C:cytoplasm"/>
    <property type="evidence" value="ECO:0007669"/>
    <property type="project" value="InterPro"/>
</dbReference>
<gene>
    <name evidence="10 11" type="primary">KPNA2</name>
</gene>
<evidence type="ECO:0000256" key="3">
    <source>
        <dbReference type="ARBA" id="ARBA00022737"/>
    </source>
</evidence>
<dbReference type="RefSeq" id="XP_032833577.1">
    <property type="nucleotide sequence ID" value="XM_032977686.1"/>
</dbReference>
<dbReference type="AlphaFoldDB" id="A0AAJ7UC74"/>
<feature type="repeat" description="ARM" evidence="6">
    <location>
        <begin position="376"/>
        <end position="404"/>
    </location>
</feature>
<dbReference type="CTD" id="3838"/>
<feature type="region of interest" description="Disordered" evidence="7">
    <location>
        <begin position="1"/>
        <end position="24"/>
    </location>
</feature>
<accession>A0AAJ7UC74</accession>
<dbReference type="RefSeq" id="XP_032833584.1">
    <property type="nucleotide sequence ID" value="XM_032977693.1"/>
</dbReference>
<feature type="domain" description="IBB" evidence="8">
    <location>
        <begin position="1"/>
        <end position="58"/>
    </location>
</feature>
<name>A0AAJ7UC74_PETMA</name>
<evidence type="ECO:0000256" key="4">
    <source>
        <dbReference type="ARBA" id="ARBA00022927"/>
    </source>
</evidence>
<dbReference type="GO" id="GO:0006606">
    <property type="term" value="P:protein import into nucleus"/>
    <property type="evidence" value="ECO:0007669"/>
    <property type="project" value="InterPro"/>
</dbReference>
<dbReference type="PROSITE" id="PS51214">
    <property type="entry name" value="IBB"/>
    <property type="match status" value="1"/>
</dbReference>
<sequence>MASSNENSSQRIGQFKNKGRDAAALRQHRKDLCLELRKARKDDQILKRRNVAAMDDEPTSPLQEKQQNGQKAQQMSLEEIVRGVSSNESDVQLQSTQGARKLLSRERHPPLNEIISAGLIPRFVQFLGHEDCSQIQFEAAWALTNIASGTSEQTKAVVDGGAVPAFVALLSSPHAHISEQAVWALGNIAGDGPVLRDLVIKYGAVEPLLALMAMPDLSMLSVSYLRNLTWTISNLCRNKKPPPPEEAVLMLLPALVRLLHHEDREVQTDATWALSYLSDGPNDRIEMVVAAGVVPRLAQLLASPELTVLTPALRTVGNIVTGTDQQTQAVINTGVLPVFQNLLRHQRSNVQKEAAWALSNITAGHAEQINAVITAGLIPPLVEVLHKGEFKAQREAVWAVTNLTSGGTVDHIVYVVQVGAMEPLLSLLEVKDSSTVLIILDAITNIFQAGDKVGQTDKLCMMVEELGGLDKIEHLQSHENEAVYKAALNIIDKYFSEDDSEAENLVPEAGEQGYNFQVADEQHGNFAF</sequence>
<feature type="compositionally biased region" description="Low complexity" evidence="7">
    <location>
        <begin position="63"/>
        <end position="73"/>
    </location>
</feature>
<dbReference type="KEGG" id="pmrn:116956245"/>
<evidence type="ECO:0000313" key="10">
    <source>
        <dbReference type="RefSeq" id="XP_032833577.1"/>
    </source>
</evidence>
<evidence type="ECO:0000256" key="7">
    <source>
        <dbReference type="SAM" id="MobiDB-lite"/>
    </source>
</evidence>
<proteinExistence type="inferred from homology"/>
<dbReference type="PIRSF" id="PIRSF005673">
    <property type="entry name" value="Importin_alpha"/>
    <property type="match status" value="1"/>
</dbReference>
<evidence type="ECO:0000259" key="8">
    <source>
        <dbReference type="PROSITE" id="PS51214"/>
    </source>
</evidence>
<dbReference type="InterPro" id="IPR002652">
    <property type="entry name" value="Importin-a_IBB"/>
</dbReference>
<organism evidence="9 10">
    <name type="scientific">Petromyzon marinus</name>
    <name type="common">Sea lamprey</name>
    <dbReference type="NCBI Taxonomy" id="7757"/>
    <lineage>
        <taxon>Eukaryota</taxon>
        <taxon>Metazoa</taxon>
        <taxon>Chordata</taxon>
        <taxon>Craniata</taxon>
        <taxon>Vertebrata</taxon>
        <taxon>Cyclostomata</taxon>
        <taxon>Hyperoartia</taxon>
        <taxon>Petromyzontiformes</taxon>
        <taxon>Petromyzontidae</taxon>
        <taxon>Petromyzon</taxon>
    </lineage>
</organism>
<dbReference type="Pfam" id="PF16186">
    <property type="entry name" value="Arm_3"/>
    <property type="match status" value="1"/>
</dbReference>
<feature type="region of interest" description="Disordered" evidence="7">
    <location>
        <begin position="47"/>
        <end position="73"/>
    </location>
</feature>
<reference evidence="10 11" key="1">
    <citation type="submission" date="2025-04" db="UniProtKB">
        <authorList>
            <consortium name="RefSeq"/>
        </authorList>
    </citation>
    <scope>IDENTIFICATION</scope>
    <source>
        <tissue evidence="10 11">Sperm</tissue>
    </source>
</reference>
<dbReference type="FunFam" id="1.25.10.10:FF:000009">
    <property type="entry name" value="Importin subunit alpha"/>
    <property type="match status" value="1"/>
</dbReference>
<dbReference type="InterPro" id="IPR000225">
    <property type="entry name" value="Armadillo"/>
</dbReference>
<evidence type="ECO:0000313" key="11">
    <source>
        <dbReference type="RefSeq" id="XP_032833584.1"/>
    </source>
</evidence>
<keyword evidence="3" id="KW-0677">Repeat</keyword>
<evidence type="ECO:0000313" key="9">
    <source>
        <dbReference type="Proteomes" id="UP001318040"/>
    </source>
</evidence>
<dbReference type="Proteomes" id="UP001318040">
    <property type="component" value="Chromosome 3"/>
</dbReference>
<dbReference type="SUPFAM" id="SSF48371">
    <property type="entry name" value="ARM repeat"/>
    <property type="match status" value="1"/>
</dbReference>
<evidence type="ECO:0000256" key="5">
    <source>
        <dbReference type="PIRNR" id="PIRNR005673"/>
    </source>
</evidence>
<evidence type="ECO:0000256" key="2">
    <source>
        <dbReference type="ARBA" id="ARBA00022448"/>
    </source>
</evidence>
<protein>
    <recommendedName>
        <fullName evidence="5">Importin subunit alpha</fullName>
    </recommendedName>
</protein>
<evidence type="ECO:0000256" key="1">
    <source>
        <dbReference type="ARBA" id="ARBA00010394"/>
    </source>
</evidence>
<keyword evidence="9" id="KW-1185">Reference proteome</keyword>
<dbReference type="GO" id="GO:0005634">
    <property type="term" value="C:nucleus"/>
    <property type="evidence" value="ECO:0007669"/>
    <property type="project" value="UniProtKB-ARBA"/>
</dbReference>